<gene>
    <name evidence="3" type="ORF">ABC977_05755</name>
</gene>
<feature type="domain" description="Flagellar hook-length control protein-like C-terminal" evidence="2">
    <location>
        <begin position="330"/>
        <end position="409"/>
    </location>
</feature>
<keyword evidence="3" id="KW-0282">Flagellum</keyword>
<feature type="compositionally biased region" description="Basic and acidic residues" evidence="1">
    <location>
        <begin position="403"/>
        <end position="433"/>
    </location>
</feature>
<dbReference type="EMBL" id="JBDKXB010000005">
    <property type="protein sequence ID" value="MEY6431912.1"/>
    <property type="molecule type" value="Genomic_DNA"/>
</dbReference>
<protein>
    <submittedName>
        <fullName evidence="3">Flagellar hook-length control protein FliK</fullName>
    </submittedName>
</protein>
<dbReference type="RefSeq" id="WP_369666296.1">
    <property type="nucleotide sequence ID" value="NZ_JBDKXB010000005.1"/>
</dbReference>
<feature type="compositionally biased region" description="Basic and acidic residues" evidence="1">
    <location>
        <begin position="63"/>
        <end position="74"/>
    </location>
</feature>
<dbReference type="CDD" id="cd17470">
    <property type="entry name" value="T3SS_Flik_C"/>
    <property type="match status" value="1"/>
</dbReference>
<reference evidence="3 4" key="1">
    <citation type="submission" date="2024-05" db="EMBL/GenBank/DDBJ databases">
        <title>Genome Sequence and Characterization of the New Strain Purple Sulfur Bacterium of Genus Thioalkalicoccus.</title>
        <authorList>
            <person name="Bryantseva I.A."/>
            <person name="Kyndt J.A."/>
            <person name="Imhoff J.F."/>
        </authorList>
    </citation>
    <scope>NUCLEOTIDE SEQUENCE [LARGE SCALE GENOMIC DNA]</scope>
    <source>
        <strain evidence="3 4">Um2</strain>
    </source>
</reference>
<keyword evidence="3" id="KW-0966">Cell projection</keyword>
<feature type="compositionally biased region" description="Basic and acidic residues" evidence="1">
    <location>
        <begin position="15"/>
        <end position="25"/>
    </location>
</feature>
<comment type="caution">
    <text evidence="3">The sequence shown here is derived from an EMBL/GenBank/DDBJ whole genome shotgun (WGS) entry which is preliminary data.</text>
</comment>
<name>A0ABV4BBQ5_9GAMM</name>
<evidence type="ECO:0000313" key="4">
    <source>
        <dbReference type="Proteomes" id="UP001564408"/>
    </source>
</evidence>
<sequence length="451" mass="48191">MMNAMLVALAERFAPQEKAHADRSAASEQGQGPFADLMRQQGAEESLPPGDGGTEGSASYSEEPGHSAKPDLRALAHALGPRHDSLSHGGEPSFMGDQTLTLNGGREPSVVHPASLAGPMPMDTPEVDRPSFSEQRYAVFLRQTSLDADRGDLEGRAERERRVTDGRTEAEHEVAEACAELERKVVDGRAEAERQVSTGRAEAVRFGERVARAERPEADPAGARPSDRVTMANAAEDAMGGRGQVATNVPETEGAAALRMADVSSSMLQAGRVAAQVGIETGRPEGLAMTGMASLDVPSRPLTTGPTPAPLSALTQPVAAQGWGDEFGTRLKWLVGRRETIAELRLNPPELGRLEIHIKQEKAKTSVSVIVQSAQVREAVVEALPRLREMFNEAGLSLESLDVTERQAEGRADGERERAPSDESMPEGRDHGQRPASRSLTPTDGLIDTFA</sequence>
<feature type="region of interest" description="Disordered" evidence="1">
    <location>
        <begin position="402"/>
        <end position="451"/>
    </location>
</feature>
<keyword evidence="4" id="KW-1185">Reference proteome</keyword>
<keyword evidence="3" id="KW-0969">Cilium</keyword>
<evidence type="ECO:0000256" key="1">
    <source>
        <dbReference type="SAM" id="MobiDB-lite"/>
    </source>
</evidence>
<dbReference type="PANTHER" id="PTHR37533">
    <property type="entry name" value="FLAGELLAR HOOK-LENGTH CONTROL PROTEIN"/>
    <property type="match status" value="1"/>
</dbReference>
<dbReference type="Gene3D" id="3.30.750.140">
    <property type="match status" value="1"/>
</dbReference>
<dbReference type="PANTHER" id="PTHR37533:SF2">
    <property type="entry name" value="FLAGELLAR HOOK-LENGTH CONTROL PROTEIN"/>
    <property type="match status" value="1"/>
</dbReference>
<accession>A0ABV4BBQ5</accession>
<evidence type="ECO:0000313" key="3">
    <source>
        <dbReference type="EMBL" id="MEY6431912.1"/>
    </source>
</evidence>
<evidence type="ECO:0000259" key="2">
    <source>
        <dbReference type="Pfam" id="PF02120"/>
    </source>
</evidence>
<dbReference type="Pfam" id="PF02120">
    <property type="entry name" value="Flg_hook"/>
    <property type="match status" value="1"/>
</dbReference>
<feature type="region of interest" description="Disordered" evidence="1">
    <location>
        <begin position="15"/>
        <end position="97"/>
    </location>
</feature>
<dbReference type="Proteomes" id="UP001564408">
    <property type="component" value="Unassembled WGS sequence"/>
</dbReference>
<dbReference type="InterPro" id="IPR021136">
    <property type="entry name" value="Flagellar_hook_control-like_C"/>
</dbReference>
<dbReference type="InterPro" id="IPR038610">
    <property type="entry name" value="FliK-like_C_sf"/>
</dbReference>
<dbReference type="InterPro" id="IPR052563">
    <property type="entry name" value="FliK"/>
</dbReference>
<organism evidence="3 4">
    <name type="scientific">Thioalkalicoccus limnaeus</name>
    <dbReference type="NCBI Taxonomy" id="120681"/>
    <lineage>
        <taxon>Bacteria</taxon>
        <taxon>Pseudomonadati</taxon>
        <taxon>Pseudomonadota</taxon>
        <taxon>Gammaproteobacteria</taxon>
        <taxon>Chromatiales</taxon>
        <taxon>Chromatiaceae</taxon>
        <taxon>Thioalkalicoccus</taxon>
    </lineage>
</organism>
<proteinExistence type="predicted"/>